<organism evidence="1 2">
    <name type="scientific">Nitrosomonas ureae</name>
    <dbReference type="NCBI Taxonomy" id="44577"/>
    <lineage>
        <taxon>Bacteria</taxon>
        <taxon>Pseudomonadati</taxon>
        <taxon>Pseudomonadota</taxon>
        <taxon>Betaproteobacteria</taxon>
        <taxon>Nitrosomonadales</taxon>
        <taxon>Nitrosomonadaceae</taxon>
        <taxon>Nitrosomonas</taxon>
    </lineage>
</organism>
<proteinExistence type="predicted"/>
<dbReference type="Proteomes" id="UP000236753">
    <property type="component" value="Unassembled WGS sequence"/>
</dbReference>
<evidence type="ECO:0000313" key="2">
    <source>
        <dbReference type="Proteomes" id="UP000236753"/>
    </source>
</evidence>
<evidence type="ECO:0000313" key="1">
    <source>
        <dbReference type="EMBL" id="SEG08593.1"/>
    </source>
</evidence>
<protein>
    <submittedName>
        <fullName evidence="1">Uncharacterized protein</fullName>
    </submittedName>
</protein>
<gene>
    <name evidence="1" type="ORF">SAMN05216334_12531</name>
</gene>
<dbReference type="EMBL" id="FNUX01000025">
    <property type="protein sequence ID" value="SEG08593.1"/>
    <property type="molecule type" value="Genomic_DNA"/>
</dbReference>
<dbReference type="AlphaFoldDB" id="A0A1H5XAC0"/>
<accession>A0A1H5XAC0</accession>
<name>A0A1H5XAC0_9PROT</name>
<reference evidence="1 2" key="1">
    <citation type="submission" date="2016-10" db="EMBL/GenBank/DDBJ databases">
        <authorList>
            <person name="de Groot N.N."/>
        </authorList>
    </citation>
    <scope>NUCLEOTIDE SEQUENCE [LARGE SCALE GENOMIC DNA]</scope>
    <source>
        <strain evidence="1 2">Nm13</strain>
    </source>
</reference>
<sequence>MNRSLMVINLLRAPCTYPRGKTTGNCKLNNTIGNLNLLRAFQEVLGGYGC</sequence>